<reference evidence="1" key="1">
    <citation type="submission" date="2022-04" db="EMBL/GenBank/DDBJ databases">
        <title>Genome of the entomopathogenic fungus Entomophthora muscae.</title>
        <authorList>
            <person name="Elya C."/>
            <person name="Lovett B.R."/>
            <person name="Lee E."/>
            <person name="Macias A.M."/>
            <person name="Hajek A.E."/>
            <person name="De Bivort B.L."/>
            <person name="Kasson M.T."/>
            <person name="De Fine Licht H.H."/>
            <person name="Stajich J.E."/>
        </authorList>
    </citation>
    <scope>NUCLEOTIDE SEQUENCE</scope>
    <source>
        <strain evidence="1">Berkeley</strain>
    </source>
</reference>
<proteinExistence type="predicted"/>
<gene>
    <name evidence="1" type="ORF">DSO57_1035164</name>
</gene>
<evidence type="ECO:0000313" key="2">
    <source>
        <dbReference type="Proteomes" id="UP001165960"/>
    </source>
</evidence>
<dbReference type="Proteomes" id="UP001165960">
    <property type="component" value="Unassembled WGS sequence"/>
</dbReference>
<keyword evidence="2" id="KW-1185">Reference proteome</keyword>
<organism evidence="1 2">
    <name type="scientific">Entomophthora muscae</name>
    <dbReference type="NCBI Taxonomy" id="34485"/>
    <lineage>
        <taxon>Eukaryota</taxon>
        <taxon>Fungi</taxon>
        <taxon>Fungi incertae sedis</taxon>
        <taxon>Zoopagomycota</taxon>
        <taxon>Entomophthoromycotina</taxon>
        <taxon>Entomophthoromycetes</taxon>
        <taxon>Entomophthorales</taxon>
        <taxon>Entomophthoraceae</taxon>
        <taxon>Entomophthora</taxon>
    </lineage>
</organism>
<dbReference type="EMBL" id="QTSX02001015">
    <property type="protein sequence ID" value="KAJ9083391.1"/>
    <property type="molecule type" value="Genomic_DNA"/>
</dbReference>
<sequence>MLENGDILYEVQIFGLHIFQVALSLPKNLPPEDPGTAGPLPYPCHGLVKAQRRNYHLLVPVLTQLRRLLQKTPEATLSEANNYAGINKGSPQDVSEMSQL</sequence>
<protein>
    <submittedName>
        <fullName evidence="1">Uncharacterized protein</fullName>
    </submittedName>
</protein>
<evidence type="ECO:0000313" key="1">
    <source>
        <dbReference type="EMBL" id="KAJ9083391.1"/>
    </source>
</evidence>
<name>A0ACC2U9F9_9FUNG</name>
<accession>A0ACC2U9F9</accession>
<comment type="caution">
    <text evidence="1">The sequence shown here is derived from an EMBL/GenBank/DDBJ whole genome shotgun (WGS) entry which is preliminary data.</text>
</comment>